<dbReference type="AlphaFoldDB" id="S8EA57"/>
<dbReference type="EMBL" id="KE504139">
    <property type="protein sequence ID" value="EPT01877.1"/>
    <property type="molecule type" value="Genomic_DNA"/>
</dbReference>
<dbReference type="OrthoDB" id="10488658at2759"/>
<reference evidence="1 2" key="1">
    <citation type="journal article" date="2012" name="Science">
        <title>The Paleozoic origin of enzymatic lignin decomposition reconstructed from 31 fungal genomes.</title>
        <authorList>
            <person name="Floudas D."/>
            <person name="Binder M."/>
            <person name="Riley R."/>
            <person name="Barry K."/>
            <person name="Blanchette R.A."/>
            <person name="Henrissat B."/>
            <person name="Martinez A.T."/>
            <person name="Otillar R."/>
            <person name="Spatafora J.W."/>
            <person name="Yadav J.S."/>
            <person name="Aerts A."/>
            <person name="Benoit I."/>
            <person name="Boyd A."/>
            <person name="Carlson A."/>
            <person name="Copeland A."/>
            <person name="Coutinho P.M."/>
            <person name="de Vries R.P."/>
            <person name="Ferreira P."/>
            <person name="Findley K."/>
            <person name="Foster B."/>
            <person name="Gaskell J."/>
            <person name="Glotzer D."/>
            <person name="Gorecki P."/>
            <person name="Heitman J."/>
            <person name="Hesse C."/>
            <person name="Hori C."/>
            <person name="Igarashi K."/>
            <person name="Jurgens J.A."/>
            <person name="Kallen N."/>
            <person name="Kersten P."/>
            <person name="Kohler A."/>
            <person name="Kuees U."/>
            <person name="Kumar T.K.A."/>
            <person name="Kuo A."/>
            <person name="LaButti K."/>
            <person name="Larrondo L.F."/>
            <person name="Lindquist E."/>
            <person name="Ling A."/>
            <person name="Lombard V."/>
            <person name="Lucas S."/>
            <person name="Lundell T."/>
            <person name="Martin R."/>
            <person name="McLaughlin D.J."/>
            <person name="Morgenstern I."/>
            <person name="Morin E."/>
            <person name="Murat C."/>
            <person name="Nagy L.G."/>
            <person name="Nolan M."/>
            <person name="Ohm R.A."/>
            <person name="Patyshakuliyeva A."/>
            <person name="Rokas A."/>
            <person name="Ruiz-Duenas F.J."/>
            <person name="Sabat G."/>
            <person name="Salamov A."/>
            <person name="Samejima M."/>
            <person name="Schmutz J."/>
            <person name="Slot J.C."/>
            <person name="St John F."/>
            <person name="Stenlid J."/>
            <person name="Sun H."/>
            <person name="Sun S."/>
            <person name="Syed K."/>
            <person name="Tsang A."/>
            <person name="Wiebenga A."/>
            <person name="Young D."/>
            <person name="Pisabarro A."/>
            <person name="Eastwood D.C."/>
            <person name="Martin F."/>
            <person name="Cullen D."/>
            <person name="Grigoriev I.V."/>
            <person name="Hibbett D.S."/>
        </authorList>
    </citation>
    <scope>NUCLEOTIDE SEQUENCE</scope>
    <source>
        <strain evidence="2">FP-58527</strain>
    </source>
</reference>
<gene>
    <name evidence="1" type="ORF">FOMPIDRAFT_1048469</name>
</gene>
<keyword evidence="2" id="KW-1185">Reference proteome</keyword>
<accession>S8EA57</accession>
<dbReference type="InParanoid" id="S8EA57"/>
<evidence type="ECO:0000313" key="2">
    <source>
        <dbReference type="Proteomes" id="UP000015241"/>
    </source>
</evidence>
<protein>
    <submittedName>
        <fullName evidence="1">Uncharacterized protein</fullName>
    </submittedName>
</protein>
<proteinExistence type="predicted"/>
<sequence>MNYVAQVLLSNESRITQDLGSTPSGYILVTDKHTSKSDSKEHYTVDAFLGKDASGQTPPSGCVHVYMDNTYRAYTTPRSKAVEAYENNLKAQGGSS</sequence>
<dbReference type="Proteomes" id="UP000015241">
    <property type="component" value="Unassembled WGS sequence"/>
</dbReference>
<name>S8EA57_FOMSC</name>
<evidence type="ECO:0000313" key="1">
    <source>
        <dbReference type="EMBL" id="EPT01877.1"/>
    </source>
</evidence>
<dbReference type="HOGENOM" id="CLU_2359775_0_0_1"/>
<organism evidence="1 2">
    <name type="scientific">Fomitopsis schrenkii</name>
    <name type="common">Brown rot fungus</name>
    <dbReference type="NCBI Taxonomy" id="2126942"/>
    <lineage>
        <taxon>Eukaryota</taxon>
        <taxon>Fungi</taxon>
        <taxon>Dikarya</taxon>
        <taxon>Basidiomycota</taxon>
        <taxon>Agaricomycotina</taxon>
        <taxon>Agaricomycetes</taxon>
        <taxon>Polyporales</taxon>
        <taxon>Fomitopsis</taxon>
    </lineage>
</organism>